<keyword evidence="16" id="KW-1185">Reference proteome</keyword>
<evidence type="ECO:0000256" key="2">
    <source>
        <dbReference type="ARBA" id="ARBA00022448"/>
    </source>
</evidence>
<keyword evidence="9" id="KW-0406">Ion transport</keyword>
<dbReference type="InterPro" id="IPR000210">
    <property type="entry name" value="BTB/POZ_dom"/>
</dbReference>
<feature type="transmembrane region" description="Helical" evidence="13">
    <location>
        <begin position="288"/>
        <end position="310"/>
    </location>
</feature>
<keyword evidence="11" id="KW-0407">Ion channel</keyword>
<feature type="transmembrane region" description="Helical" evidence="13">
    <location>
        <begin position="317"/>
        <end position="340"/>
    </location>
</feature>
<dbReference type="SMART" id="SM00225">
    <property type="entry name" value="BTB"/>
    <property type="match status" value="1"/>
</dbReference>
<organism evidence="15 16">
    <name type="scientific">Mytilus coruscus</name>
    <name type="common">Sea mussel</name>
    <dbReference type="NCBI Taxonomy" id="42192"/>
    <lineage>
        <taxon>Eukaryota</taxon>
        <taxon>Metazoa</taxon>
        <taxon>Spiralia</taxon>
        <taxon>Lophotrochozoa</taxon>
        <taxon>Mollusca</taxon>
        <taxon>Bivalvia</taxon>
        <taxon>Autobranchia</taxon>
        <taxon>Pteriomorphia</taxon>
        <taxon>Mytilida</taxon>
        <taxon>Mytiloidea</taxon>
        <taxon>Mytilidae</taxon>
        <taxon>Mytilinae</taxon>
        <taxon>Mytilus</taxon>
    </lineage>
</organism>
<keyword evidence="6" id="KW-0851">Voltage-gated channel</keyword>
<dbReference type="Gene3D" id="3.30.710.10">
    <property type="entry name" value="Potassium Channel Kv1.1, Chain A"/>
    <property type="match status" value="1"/>
</dbReference>
<evidence type="ECO:0000256" key="13">
    <source>
        <dbReference type="SAM" id="Phobius"/>
    </source>
</evidence>
<dbReference type="AlphaFoldDB" id="A0A6J8ACR1"/>
<gene>
    <name evidence="15" type="ORF">MCOR_6146</name>
</gene>
<keyword evidence="5" id="KW-0631">Potassium channel</keyword>
<evidence type="ECO:0000256" key="12">
    <source>
        <dbReference type="SAM" id="MobiDB-lite"/>
    </source>
</evidence>
<dbReference type="SUPFAM" id="SSF54695">
    <property type="entry name" value="POZ domain"/>
    <property type="match status" value="1"/>
</dbReference>
<dbReference type="PANTHER" id="PTHR11537:SF254">
    <property type="entry name" value="POTASSIUM VOLTAGE-GATED CHANNEL PROTEIN SHAB"/>
    <property type="match status" value="1"/>
</dbReference>
<dbReference type="InterPro" id="IPR005821">
    <property type="entry name" value="Ion_trans_dom"/>
</dbReference>
<evidence type="ECO:0000256" key="4">
    <source>
        <dbReference type="ARBA" id="ARBA00022692"/>
    </source>
</evidence>
<dbReference type="Gene3D" id="1.20.120.350">
    <property type="entry name" value="Voltage-gated potassium channels. Chain C"/>
    <property type="match status" value="1"/>
</dbReference>
<dbReference type="PRINTS" id="PR01498">
    <property type="entry name" value="SHAWCHANNEL"/>
</dbReference>
<proteinExistence type="predicted"/>
<dbReference type="Gene3D" id="1.10.287.70">
    <property type="match status" value="1"/>
</dbReference>
<evidence type="ECO:0000256" key="8">
    <source>
        <dbReference type="ARBA" id="ARBA00022989"/>
    </source>
</evidence>
<dbReference type="CDD" id="cd18317">
    <property type="entry name" value="BTB_POZ_Kv"/>
    <property type="match status" value="1"/>
</dbReference>
<evidence type="ECO:0000256" key="7">
    <source>
        <dbReference type="ARBA" id="ARBA00022958"/>
    </source>
</evidence>
<dbReference type="Pfam" id="PF00520">
    <property type="entry name" value="Ion_trans"/>
    <property type="match status" value="1"/>
</dbReference>
<evidence type="ECO:0000256" key="3">
    <source>
        <dbReference type="ARBA" id="ARBA00022538"/>
    </source>
</evidence>
<dbReference type="GO" id="GO:0005249">
    <property type="term" value="F:voltage-gated potassium channel activity"/>
    <property type="evidence" value="ECO:0007669"/>
    <property type="project" value="InterPro"/>
</dbReference>
<dbReference type="InterPro" id="IPR011333">
    <property type="entry name" value="SKP1/BTB/POZ_sf"/>
</dbReference>
<dbReference type="InterPro" id="IPR003131">
    <property type="entry name" value="T1-type_BTB"/>
</dbReference>
<dbReference type="OrthoDB" id="433309at2759"/>
<keyword evidence="10 13" id="KW-0472">Membrane</keyword>
<keyword evidence="3" id="KW-0633">Potassium transport</keyword>
<keyword evidence="4 13" id="KW-0812">Transmembrane</keyword>
<dbReference type="GO" id="GO:0051260">
    <property type="term" value="P:protein homooligomerization"/>
    <property type="evidence" value="ECO:0007669"/>
    <property type="project" value="InterPro"/>
</dbReference>
<dbReference type="PRINTS" id="PR00169">
    <property type="entry name" value="KCHANNEL"/>
</dbReference>
<dbReference type="InterPro" id="IPR028325">
    <property type="entry name" value="VG_K_chnl"/>
</dbReference>
<evidence type="ECO:0000313" key="15">
    <source>
        <dbReference type="EMBL" id="CAC5365480.1"/>
    </source>
</evidence>
<evidence type="ECO:0000256" key="10">
    <source>
        <dbReference type="ARBA" id="ARBA00023136"/>
    </source>
</evidence>
<dbReference type="SUPFAM" id="SSF81324">
    <property type="entry name" value="Voltage-gated potassium channels"/>
    <property type="match status" value="1"/>
</dbReference>
<dbReference type="PANTHER" id="PTHR11537">
    <property type="entry name" value="VOLTAGE-GATED POTASSIUM CHANNEL"/>
    <property type="match status" value="1"/>
</dbReference>
<protein>
    <submittedName>
        <fullName evidence="15">KCNC1</fullName>
    </submittedName>
</protein>
<feature type="compositionally biased region" description="Basic residues" evidence="12">
    <location>
        <begin position="233"/>
        <end position="242"/>
    </location>
</feature>
<reference evidence="15 16" key="1">
    <citation type="submission" date="2020-06" db="EMBL/GenBank/DDBJ databases">
        <authorList>
            <person name="Li R."/>
            <person name="Bekaert M."/>
        </authorList>
    </citation>
    <scope>NUCLEOTIDE SEQUENCE [LARGE SCALE GENOMIC DNA]</scope>
    <source>
        <strain evidence="16">wild</strain>
    </source>
</reference>
<evidence type="ECO:0000256" key="5">
    <source>
        <dbReference type="ARBA" id="ARBA00022826"/>
    </source>
</evidence>
<feature type="region of interest" description="Disordered" evidence="12">
    <location>
        <begin position="233"/>
        <end position="270"/>
    </location>
</feature>
<keyword evidence="2" id="KW-0813">Transport</keyword>
<feature type="domain" description="BTB" evidence="14">
    <location>
        <begin position="8"/>
        <end position="105"/>
    </location>
</feature>
<evidence type="ECO:0000313" key="16">
    <source>
        <dbReference type="Proteomes" id="UP000507470"/>
    </source>
</evidence>
<dbReference type="InterPro" id="IPR003974">
    <property type="entry name" value="K_chnl_volt-dep_Kv3"/>
</dbReference>
<evidence type="ECO:0000256" key="11">
    <source>
        <dbReference type="ARBA" id="ARBA00023303"/>
    </source>
</evidence>
<dbReference type="GO" id="GO:0008076">
    <property type="term" value="C:voltage-gated potassium channel complex"/>
    <property type="evidence" value="ECO:0007669"/>
    <property type="project" value="InterPro"/>
</dbReference>
<keyword evidence="7" id="KW-0630">Potassium</keyword>
<name>A0A6J8ACR1_MYTCO</name>
<evidence type="ECO:0000256" key="6">
    <source>
        <dbReference type="ARBA" id="ARBA00022882"/>
    </source>
</evidence>
<keyword evidence="8 13" id="KW-1133">Transmembrane helix</keyword>
<evidence type="ECO:0000256" key="9">
    <source>
        <dbReference type="ARBA" id="ARBA00023065"/>
    </source>
</evidence>
<evidence type="ECO:0000256" key="1">
    <source>
        <dbReference type="ARBA" id="ARBA00004141"/>
    </source>
</evidence>
<accession>A0A6J8ACR1</accession>
<feature type="transmembrane region" description="Helical" evidence="13">
    <location>
        <begin position="449"/>
        <end position="470"/>
    </location>
</feature>
<dbReference type="GO" id="GO:0001508">
    <property type="term" value="P:action potential"/>
    <property type="evidence" value="ECO:0007669"/>
    <property type="project" value="TreeGrafter"/>
</dbReference>
<feature type="compositionally biased region" description="Polar residues" evidence="12">
    <location>
        <begin position="245"/>
        <end position="265"/>
    </location>
</feature>
<dbReference type="InterPro" id="IPR027359">
    <property type="entry name" value="Volt_channel_dom_sf"/>
</dbReference>
<dbReference type="Proteomes" id="UP000507470">
    <property type="component" value="Unassembled WGS sequence"/>
</dbReference>
<dbReference type="EMBL" id="CACVKT020001127">
    <property type="protein sequence ID" value="CAC5365480.1"/>
    <property type="molecule type" value="Genomic_DNA"/>
</dbReference>
<sequence>MEAMKESSRIVLNISGTKYEVTRNSLFTQASSRLGKLASSLENNKLEELYFNRPSVPFEAILMFYQTGKLHLPPNICPNVFKEELEYWEIDHELMEQCCLLNYIQFLDGYKTKSDFKSSINQSQDYTSSPFARKDRVWRIIDYQERTWLSKIFLFVGVAFVLLSVSTLALSTLPQYQRTLTTCEWYEYVIADDAIDPDVKNYFTKYDCHMLKLTTTGNEFQFDFDLKKPPKQHQHQKQHVGKRSIPNNGNHQITTSSPNVTQNGSQEHDSQTDTLKATFPAVTLKNDIFYQIDYLATAFFTVELLLRLWVCPSLKVYFMNFLNVIEFVVLIGTYVDIVIFNMKSGYKFSPTFTSLIDFIKFLRVIRLLRYCQHLAAVKVLKFSLRQNSKDLLVLLFHIVIILLIFANIIYLTEDRDNIDSIPQGWWLGLITLTTVGYGDLAPKTFAGKMACSVCALCGIIMMSLIIPIFVETFVQLYGIAHIGNRPSEKSVVRPMQLSKVREIDVKQYTASAEIKEKY</sequence>
<dbReference type="Pfam" id="PF02214">
    <property type="entry name" value="BTB_2"/>
    <property type="match status" value="1"/>
</dbReference>
<comment type="subcellular location">
    <subcellularLocation>
        <location evidence="1">Membrane</location>
        <topology evidence="1">Multi-pass membrane protein</topology>
    </subcellularLocation>
</comment>
<feature type="transmembrane region" description="Helical" evidence="13">
    <location>
        <begin position="391"/>
        <end position="412"/>
    </location>
</feature>
<evidence type="ECO:0000259" key="14">
    <source>
        <dbReference type="SMART" id="SM00225"/>
    </source>
</evidence>
<feature type="transmembrane region" description="Helical" evidence="13">
    <location>
        <begin position="148"/>
        <end position="170"/>
    </location>
</feature>